<evidence type="ECO:0000256" key="3">
    <source>
        <dbReference type="ARBA" id="ARBA00022722"/>
    </source>
</evidence>
<organism evidence="8 9">
    <name type="scientific">Liquorilactobacillus oeni DSM 19972</name>
    <dbReference type="NCBI Taxonomy" id="1423777"/>
    <lineage>
        <taxon>Bacteria</taxon>
        <taxon>Bacillati</taxon>
        <taxon>Bacillota</taxon>
        <taxon>Bacilli</taxon>
        <taxon>Lactobacillales</taxon>
        <taxon>Lactobacillaceae</taxon>
        <taxon>Liquorilactobacillus</taxon>
    </lineage>
</organism>
<dbReference type="EMBL" id="AZEH01000004">
    <property type="protein sequence ID" value="KRL06520.1"/>
    <property type="molecule type" value="Genomic_DNA"/>
</dbReference>
<reference evidence="8 9" key="1">
    <citation type="journal article" date="2015" name="Genome Announc.">
        <title>Expanding the biotechnology potential of lactobacilli through comparative genomics of 213 strains and associated genera.</title>
        <authorList>
            <person name="Sun Z."/>
            <person name="Harris H.M."/>
            <person name="McCann A."/>
            <person name="Guo C."/>
            <person name="Argimon S."/>
            <person name="Zhang W."/>
            <person name="Yang X."/>
            <person name="Jeffery I.B."/>
            <person name="Cooney J.C."/>
            <person name="Kagawa T.F."/>
            <person name="Liu W."/>
            <person name="Song Y."/>
            <person name="Salvetti E."/>
            <person name="Wrobel A."/>
            <person name="Rasinkangas P."/>
            <person name="Parkhill J."/>
            <person name="Rea M.C."/>
            <person name="O'Sullivan O."/>
            <person name="Ritari J."/>
            <person name="Douillard F.P."/>
            <person name="Paul Ross R."/>
            <person name="Yang R."/>
            <person name="Briner A.E."/>
            <person name="Felis G.E."/>
            <person name="de Vos W.M."/>
            <person name="Barrangou R."/>
            <person name="Klaenhammer T.R."/>
            <person name="Caufield P.W."/>
            <person name="Cui Y."/>
            <person name="Zhang H."/>
            <person name="O'Toole P.W."/>
        </authorList>
    </citation>
    <scope>NUCLEOTIDE SEQUENCE [LARGE SCALE GENOMIC DNA]</scope>
    <source>
        <strain evidence="8 9">DSM 19972</strain>
    </source>
</reference>
<dbReference type="GO" id="GO:0045892">
    <property type="term" value="P:negative regulation of DNA-templated transcription"/>
    <property type="evidence" value="ECO:0007669"/>
    <property type="project" value="TreeGrafter"/>
</dbReference>
<dbReference type="STRING" id="1423777.FD46_GL001155"/>
<dbReference type="NCBIfam" id="TIGR02116">
    <property type="entry name" value="toxin_Txe_YoeB"/>
    <property type="match status" value="1"/>
</dbReference>
<sequence length="88" mass="10381">MSSYQVEIKNSAKSDLKKLKKSNLKTQFLKTVAILKEDPYQPTQSFEKLQPASRGLYSRRLNAQHRVVYRVDEALKRVYIYAAWSHYE</sequence>
<dbReference type="InterPro" id="IPR009614">
    <property type="entry name" value="YoeB_toxin"/>
</dbReference>
<keyword evidence="5" id="KW-0378">Hydrolase</keyword>
<evidence type="ECO:0000313" key="9">
    <source>
        <dbReference type="Proteomes" id="UP000051686"/>
    </source>
</evidence>
<comment type="similarity">
    <text evidence="1">Belongs to the YoeB family.</text>
</comment>
<dbReference type="PATRIC" id="fig|1423777.3.peg.1194"/>
<dbReference type="GO" id="GO:0004519">
    <property type="term" value="F:endonuclease activity"/>
    <property type="evidence" value="ECO:0007669"/>
    <property type="project" value="UniProtKB-KW"/>
</dbReference>
<dbReference type="InterPro" id="IPR035093">
    <property type="entry name" value="RelE/ParE_toxin_dom_sf"/>
</dbReference>
<evidence type="ECO:0000256" key="4">
    <source>
        <dbReference type="ARBA" id="ARBA00022759"/>
    </source>
</evidence>
<accession>A0A0R1MRV1</accession>
<dbReference type="GO" id="GO:0006401">
    <property type="term" value="P:RNA catabolic process"/>
    <property type="evidence" value="ECO:0007669"/>
    <property type="project" value="InterPro"/>
</dbReference>
<keyword evidence="2" id="KW-1277">Toxin-antitoxin system</keyword>
<dbReference type="GO" id="GO:0016787">
    <property type="term" value="F:hydrolase activity"/>
    <property type="evidence" value="ECO:0007669"/>
    <property type="project" value="UniProtKB-KW"/>
</dbReference>
<evidence type="ECO:0000256" key="1">
    <source>
        <dbReference type="ARBA" id="ARBA00008172"/>
    </source>
</evidence>
<gene>
    <name evidence="8" type="ORF">FD46_GL001155</name>
</gene>
<keyword evidence="4" id="KW-0255">Endonuclease</keyword>
<name>A0A0R1MRV1_9LACO</name>
<dbReference type="SUPFAM" id="SSF143011">
    <property type="entry name" value="RelE-like"/>
    <property type="match status" value="1"/>
</dbReference>
<dbReference type="AlphaFoldDB" id="A0A0R1MRV1"/>
<dbReference type="RefSeq" id="WP_010580584.1">
    <property type="nucleotide sequence ID" value="NZ_AZEH01000004.1"/>
</dbReference>
<evidence type="ECO:0000256" key="5">
    <source>
        <dbReference type="ARBA" id="ARBA00022801"/>
    </source>
</evidence>
<protein>
    <recommendedName>
        <fullName evidence="7">Endoribonuclease YoeB</fullName>
    </recommendedName>
    <alternativeName>
        <fullName evidence="6">Putative mRNA interferase YoeB</fullName>
    </alternativeName>
</protein>
<dbReference type="Gene3D" id="3.30.2310.20">
    <property type="entry name" value="RelE-like"/>
    <property type="match status" value="1"/>
</dbReference>
<keyword evidence="3" id="KW-0540">Nuclease</keyword>
<keyword evidence="9" id="KW-1185">Reference proteome</keyword>
<evidence type="ECO:0000256" key="7">
    <source>
        <dbReference type="ARBA" id="ARBA00050056"/>
    </source>
</evidence>
<dbReference type="PANTHER" id="PTHR38039:SF1">
    <property type="entry name" value="TOXIN YOEB"/>
    <property type="match status" value="1"/>
</dbReference>
<evidence type="ECO:0000256" key="6">
    <source>
        <dbReference type="ARBA" id="ARBA00030388"/>
    </source>
</evidence>
<dbReference type="Proteomes" id="UP000051686">
    <property type="component" value="Unassembled WGS sequence"/>
</dbReference>
<evidence type="ECO:0000256" key="2">
    <source>
        <dbReference type="ARBA" id="ARBA00022649"/>
    </source>
</evidence>
<comment type="caution">
    <text evidence="8">The sequence shown here is derived from an EMBL/GenBank/DDBJ whole genome shotgun (WGS) entry which is preliminary data.</text>
</comment>
<dbReference type="OrthoDB" id="9801102at2"/>
<proteinExistence type="inferred from homology"/>
<dbReference type="Pfam" id="PF06769">
    <property type="entry name" value="YoeB_toxin"/>
    <property type="match status" value="1"/>
</dbReference>
<dbReference type="PANTHER" id="PTHR38039">
    <property type="entry name" value="TOXIN YOEB"/>
    <property type="match status" value="1"/>
</dbReference>
<evidence type="ECO:0000313" key="8">
    <source>
        <dbReference type="EMBL" id="KRL06520.1"/>
    </source>
</evidence>